<proteinExistence type="predicted"/>
<evidence type="ECO:0000256" key="3">
    <source>
        <dbReference type="ARBA" id="ARBA00022490"/>
    </source>
</evidence>
<dbReference type="Proteomes" id="UP000472266">
    <property type="component" value="Chromosome 5"/>
</dbReference>
<name>A0A672TVX2_STRHB</name>
<dbReference type="RefSeq" id="XP_030340194.1">
    <property type="nucleotide sequence ID" value="XM_030484334.1"/>
</dbReference>
<dbReference type="OrthoDB" id="294378at2759"/>
<dbReference type="GO" id="GO:0097729">
    <property type="term" value="C:9+2 motile cilium"/>
    <property type="evidence" value="ECO:0007669"/>
    <property type="project" value="Ensembl"/>
</dbReference>
<evidence type="ECO:0000256" key="4">
    <source>
        <dbReference type="ARBA" id="ARBA00022737"/>
    </source>
</evidence>
<reference evidence="10 11" key="1">
    <citation type="submission" date="2019-11" db="EMBL/GenBank/DDBJ databases">
        <title>Strigops habroptila (kakapo) genome, bStrHab1, primary haplotype, v2.</title>
        <authorList>
            <person name="Jarvis E.D."/>
            <person name="Howard J."/>
            <person name="Rhie A."/>
            <person name="Phillippy A."/>
            <person name="Korlach J."/>
            <person name="Digby A."/>
            <person name="Iorns D."/>
            <person name="Eason D."/>
            <person name="Robertson B."/>
            <person name="Raemaekers T."/>
            <person name="Howe K."/>
            <person name="Lewin H."/>
            <person name="Damas J."/>
            <person name="Hastie A."/>
            <person name="Tracey A."/>
            <person name="Chow W."/>
            <person name="Fedrigo O."/>
        </authorList>
    </citation>
    <scope>NUCLEOTIDE SEQUENCE [LARGE SCALE GENOMIC DNA]</scope>
</reference>
<dbReference type="GeneID" id="115607249"/>
<feature type="region of interest" description="Disordered" evidence="9">
    <location>
        <begin position="850"/>
        <end position="908"/>
    </location>
</feature>
<feature type="compositionally biased region" description="Basic and acidic residues" evidence="9">
    <location>
        <begin position="1"/>
        <end position="16"/>
    </location>
</feature>
<dbReference type="Gene3D" id="2.20.110.10">
    <property type="entry name" value="Histone H3 K4-specific methyltransferase SET7/9 N-terminal domain"/>
    <property type="match status" value="3"/>
</dbReference>
<dbReference type="GO" id="GO:0005930">
    <property type="term" value="C:axoneme"/>
    <property type="evidence" value="ECO:0007669"/>
    <property type="project" value="UniProtKB-SubCell"/>
</dbReference>
<dbReference type="SUPFAM" id="SSF82185">
    <property type="entry name" value="Histone H3 K4-specific methyltransferase SET7/9 N-terminal domain"/>
    <property type="match status" value="3"/>
</dbReference>
<accession>A0A672TVX2</accession>
<keyword evidence="11" id="KW-1185">Reference proteome</keyword>
<keyword evidence="5" id="KW-0282">Flagellum</keyword>
<dbReference type="InterPro" id="IPR003409">
    <property type="entry name" value="MORN"/>
</dbReference>
<dbReference type="KEGG" id="shab:115607249"/>
<organism evidence="10 11">
    <name type="scientific">Strigops habroptila</name>
    <name type="common">Kakapo</name>
    <dbReference type="NCBI Taxonomy" id="2489341"/>
    <lineage>
        <taxon>Eukaryota</taxon>
        <taxon>Metazoa</taxon>
        <taxon>Chordata</taxon>
        <taxon>Craniata</taxon>
        <taxon>Vertebrata</taxon>
        <taxon>Euteleostomi</taxon>
        <taxon>Archelosauria</taxon>
        <taxon>Archosauria</taxon>
        <taxon>Dinosauria</taxon>
        <taxon>Saurischia</taxon>
        <taxon>Theropoda</taxon>
        <taxon>Coelurosauria</taxon>
        <taxon>Aves</taxon>
        <taxon>Neognathae</taxon>
        <taxon>Neoaves</taxon>
        <taxon>Telluraves</taxon>
        <taxon>Australaves</taxon>
        <taxon>Psittaciformes</taxon>
        <taxon>Psittacidae</taxon>
        <taxon>Strigops</taxon>
    </lineage>
</organism>
<evidence type="ECO:0000256" key="7">
    <source>
        <dbReference type="ARBA" id="ARBA00023212"/>
    </source>
</evidence>
<dbReference type="InParanoid" id="A0A672TVX2"/>
<keyword evidence="7" id="KW-0206">Cytoskeleton</keyword>
<evidence type="ECO:0000256" key="9">
    <source>
        <dbReference type="SAM" id="MobiDB-lite"/>
    </source>
</evidence>
<dbReference type="Ensembl" id="ENSSHBT00005006854.1">
    <property type="protein sequence ID" value="ENSSHBP00005005654.1"/>
    <property type="gene ID" value="ENSSHBG00005004917.1"/>
</dbReference>
<evidence type="ECO:0000256" key="2">
    <source>
        <dbReference type="ARBA" id="ARBA00004430"/>
    </source>
</evidence>
<dbReference type="RefSeq" id="XP_030340193.1">
    <property type="nucleotide sequence ID" value="XM_030484333.1"/>
</dbReference>
<gene>
    <name evidence="10" type="primary">LOC115607249</name>
</gene>
<dbReference type="GeneTree" id="ENSGT00940000159899"/>
<reference evidence="10" key="2">
    <citation type="submission" date="2025-08" db="UniProtKB">
        <authorList>
            <consortium name="Ensembl"/>
        </authorList>
    </citation>
    <scope>IDENTIFICATION</scope>
</reference>
<reference evidence="10" key="3">
    <citation type="submission" date="2025-09" db="UniProtKB">
        <authorList>
            <consortium name="Ensembl"/>
        </authorList>
    </citation>
    <scope>IDENTIFICATION</scope>
</reference>
<evidence type="ECO:0000256" key="5">
    <source>
        <dbReference type="ARBA" id="ARBA00022846"/>
    </source>
</evidence>
<protein>
    <submittedName>
        <fullName evidence="10">Radial spoke head 10 homolog B-like</fullName>
    </submittedName>
</protein>
<feature type="region of interest" description="Disordered" evidence="9">
    <location>
        <begin position="1"/>
        <end position="69"/>
    </location>
</feature>
<dbReference type="PANTHER" id="PTHR46613">
    <property type="entry name" value="RADIAL SPOKE HEAD 10 HOMOLOG B-RELATED"/>
    <property type="match status" value="1"/>
</dbReference>
<evidence type="ECO:0000256" key="1">
    <source>
        <dbReference type="ARBA" id="ARBA00004230"/>
    </source>
</evidence>
<keyword evidence="6" id="KW-0969">Cilium</keyword>
<dbReference type="SMART" id="SM00698">
    <property type="entry name" value="MORN"/>
    <property type="match status" value="9"/>
</dbReference>
<evidence type="ECO:0000313" key="11">
    <source>
        <dbReference type="Proteomes" id="UP000472266"/>
    </source>
</evidence>
<dbReference type="OMA" id="PNACHVK"/>
<keyword evidence="3" id="KW-0963">Cytoplasm</keyword>
<keyword evidence="4" id="KW-0677">Repeat</keyword>
<evidence type="ECO:0000313" key="10">
    <source>
        <dbReference type="Ensembl" id="ENSSHBP00005005654.1"/>
    </source>
</evidence>
<feature type="compositionally biased region" description="Polar residues" evidence="9">
    <location>
        <begin position="23"/>
        <end position="33"/>
    </location>
</feature>
<sequence length="908" mass="104107">MAKDKKKDGKKAEKSSRPPIPSQEVTAESSATKLTDLPTLVNEEEETGASPVIQDKEPEEAEEPPVQDVPQYYEEPVLIQLIVKSYEGEKVHGLYEGKGFACFEGGNTYKGMFSEGLMHGQGTYTWADGVKYEGTFVKNVQMFNGRYTWNDGSIYEGSIKDGVRHGFGFFRSGTHPISYIGYWCKGKRHGKGTIYYDQEHTSWYSGDWVNDVKEGWGMRCYKSGNIYEGQWEKNVRHGKGRMRWLTANQEYMGQWVHGIQHGYGSHIWFLKRMPVSQYPLRNEYIGDFVNGERHGHGKFIYASGAVYDGEWVCNKKHGKGKFVFKNGRVYEGEFIDDNMVEYPAFLVNAMNVKGLNSICTESHFGTENTTIISGSEDTSLLEFSTELDISLLLDLLPEEERWEELKQVEFAVLRHITELRRIYTFYSSLGCDHSFDNTFLMTKLQFWRFLKDCQFHHSNISLAEMDRILSGKKTPVEEIHCPHETLLFRTFLSYLIRLAFHIYREEHKENSPYLSKCFLETMSRNVIPSACYVQGILFSGERCTVLVMSSYIDKCWEIYRAFCRPSTRPPFELTMKMRHFLWMLNDFKLLSKQLTPSRLVEILVKDGPSLPGSSNTNLELELVFLEFLEALLACALVYVTSDMIKEQEAHENESRSSFRMEVLSKKTTYVSLFPDYSPSQCTYNGTVFGTDTNDDISEAPELYSLLSSNKSFISQDELKKHERPSEDTEHPLQEFLMVRDTTLSFHTTHGDTVVPSIVPSSLSWDAEKEQNTCPTKELTGESKEARTEQDELSLLMCQVQIFFTTKLFPAYQHEKVLWEKIKENRIRDAELAELRKIKDEELAKIIAGREEAKKQEAAAAPNPSDPKSSDFKESEEPGTTLAPALKEEAPRAVSPVTKVPAGKKRRKK</sequence>
<keyword evidence="8" id="KW-0966">Cell projection</keyword>
<dbReference type="PANTHER" id="PTHR46613:SF1">
    <property type="entry name" value="RADIAL SPOKE HEAD 10 HOMOLOG B-RELATED"/>
    <property type="match status" value="1"/>
</dbReference>
<dbReference type="AlphaFoldDB" id="A0A672TVX2"/>
<evidence type="ECO:0000256" key="8">
    <source>
        <dbReference type="ARBA" id="ARBA00023273"/>
    </source>
</evidence>
<evidence type="ECO:0000256" key="6">
    <source>
        <dbReference type="ARBA" id="ARBA00023069"/>
    </source>
</evidence>
<dbReference type="RefSeq" id="XP_030340195.1">
    <property type="nucleotide sequence ID" value="XM_030484335.1"/>
</dbReference>
<feature type="region of interest" description="Disordered" evidence="9">
    <location>
        <begin position="765"/>
        <end position="785"/>
    </location>
</feature>
<comment type="subcellular location">
    <subcellularLocation>
        <location evidence="1">Cell projection</location>
        <location evidence="1">Cilium</location>
        <location evidence="1">Flagellum</location>
    </subcellularLocation>
    <subcellularLocation>
        <location evidence="2">Cytoplasm</location>
        <location evidence="2">Cytoskeleton</location>
        <location evidence="2">Cilium axoneme</location>
    </subcellularLocation>
</comment>
<dbReference type="Pfam" id="PF02493">
    <property type="entry name" value="MORN"/>
    <property type="match status" value="10"/>
</dbReference>